<sequence length="198" mass="21349">MGRPSQHDVDRLLDAGVRLAAQAGPASVTMAAVAREAGAPSGSVYHRFPSRAALLAALWLRTVDRFQEGFLAATREEPAERAVMSAAGHVVAWSRANPLQARVLLYGPADFGESDWPEEARERLRLGNRRVEEAIVTLARRLGPGTPSEIERLVLATVDLPYATVRRHHQAGSPIPAHAEELVARCAGLLLAEPVTDS</sequence>
<dbReference type="InterPro" id="IPR009057">
    <property type="entry name" value="Homeodomain-like_sf"/>
</dbReference>
<dbReference type="PROSITE" id="PS50977">
    <property type="entry name" value="HTH_TETR_2"/>
    <property type="match status" value="1"/>
</dbReference>
<evidence type="ECO:0000259" key="5">
    <source>
        <dbReference type="PROSITE" id="PS50977"/>
    </source>
</evidence>
<evidence type="ECO:0000256" key="2">
    <source>
        <dbReference type="ARBA" id="ARBA00023125"/>
    </source>
</evidence>
<comment type="caution">
    <text evidence="6">The sequence shown here is derived from an EMBL/GenBank/DDBJ whole genome shotgun (WGS) entry which is preliminary data.</text>
</comment>
<keyword evidence="1" id="KW-0805">Transcription regulation</keyword>
<dbReference type="RefSeq" id="WP_184724897.1">
    <property type="nucleotide sequence ID" value="NZ_JACHJP010000014.1"/>
</dbReference>
<evidence type="ECO:0000256" key="3">
    <source>
        <dbReference type="ARBA" id="ARBA00023163"/>
    </source>
</evidence>
<name>A0A7W7VSE2_9ACTN</name>
<dbReference type="Gene3D" id="1.10.357.10">
    <property type="entry name" value="Tetracycline Repressor, domain 2"/>
    <property type="match status" value="1"/>
</dbReference>
<dbReference type="EMBL" id="JACHJP010000014">
    <property type="protein sequence ID" value="MBB4920519.1"/>
    <property type="molecule type" value="Genomic_DNA"/>
</dbReference>
<dbReference type="PRINTS" id="PR00455">
    <property type="entry name" value="HTHTETR"/>
</dbReference>
<gene>
    <name evidence="6" type="ORF">FHS44_007670</name>
</gene>
<feature type="domain" description="HTH tetR-type" evidence="5">
    <location>
        <begin position="6"/>
        <end position="66"/>
    </location>
</feature>
<dbReference type="Pfam" id="PF00440">
    <property type="entry name" value="TetR_N"/>
    <property type="match status" value="1"/>
</dbReference>
<keyword evidence="3" id="KW-0804">Transcription</keyword>
<evidence type="ECO:0000313" key="6">
    <source>
        <dbReference type="EMBL" id="MBB4920519.1"/>
    </source>
</evidence>
<evidence type="ECO:0000256" key="1">
    <source>
        <dbReference type="ARBA" id="ARBA00023015"/>
    </source>
</evidence>
<keyword evidence="2 4" id="KW-0238">DNA-binding</keyword>
<dbReference type="GO" id="GO:0000976">
    <property type="term" value="F:transcription cis-regulatory region binding"/>
    <property type="evidence" value="ECO:0007669"/>
    <property type="project" value="TreeGrafter"/>
</dbReference>
<organism evidence="6 7">
    <name type="scientific">Streptosporangium saharense</name>
    <dbReference type="NCBI Taxonomy" id="1706840"/>
    <lineage>
        <taxon>Bacteria</taxon>
        <taxon>Bacillati</taxon>
        <taxon>Actinomycetota</taxon>
        <taxon>Actinomycetes</taxon>
        <taxon>Streptosporangiales</taxon>
        <taxon>Streptosporangiaceae</taxon>
        <taxon>Streptosporangium</taxon>
    </lineage>
</organism>
<proteinExistence type="predicted"/>
<feature type="DNA-binding region" description="H-T-H motif" evidence="4">
    <location>
        <begin position="29"/>
        <end position="48"/>
    </location>
</feature>
<keyword evidence="7" id="KW-1185">Reference proteome</keyword>
<dbReference type="InterPro" id="IPR050109">
    <property type="entry name" value="HTH-type_TetR-like_transc_reg"/>
</dbReference>
<dbReference type="SUPFAM" id="SSF46689">
    <property type="entry name" value="Homeodomain-like"/>
    <property type="match status" value="1"/>
</dbReference>
<evidence type="ECO:0000313" key="7">
    <source>
        <dbReference type="Proteomes" id="UP000552644"/>
    </source>
</evidence>
<dbReference type="PANTHER" id="PTHR30055">
    <property type="entry name" value="HTH-TYPE TRANSCRIPTIONAL REGULATOR RUTR"/>
    <property type="match status" value="1"/>
</dbReference>
<dbReference type="Proteomes" id="UP000552644">
    <property type="component" value="Unassembled WGS sequence"/>
</dbReference>
<accession>A0A7W7VSE2</accession>
<evidence type="ECO:0000256" key="4">
    <source>
        <dbReference type="PROSITE-ProRule" id="PRU00335"/>
    </source>
</evidence>
<dbReference type="AlphaFoldDB" id="A0A7W7VSE2"/>
<protein>
    <submittedName>
        <fullName evidence="6">AcrR family transcriptional regulator</fullName>
    </submittedName>
</protein>
<dbReference type="GO" id="GO:0003700">
    <property type="term" value="F:DNA-binding transcription factor activity"/>
    <property type="evidence" value="ECO:0007669"/>
    <property type="project" value="TreeGrafter"/>
</dbReference>
<dbReference type="PANTHER" id="PTHR30055:SF234">
    <property type="entry name" value="HTH-TYPE TRANSCRIPTIONAL REGULATOR BETI"/>
    <property type="match status" value="1"/>
</dbReference>
<dbReference type="InterPro" id="IPR001647">
    <property type="entry name" value="HTH_TetR"/>
</dbReference>
<reference evidence="6 7" key="1">
    <citation type="submission" date="2020-08" db="EMBL/GenBank/DDBJ databases">
        <title>Genomic Encyclopedia of Type Strains, Phase III (KMG-III): the genomes of soil and plant-associated and newly described type strains.</title>
        <authorList>
            <person name="Whitman W."/>
        </authorList>
    </citation>
    <scope>NUCLEOTIDE SEQUENCE [LARGE SCALE GENOMIC DNA]</scope>
    <source>
        <strain evidence="6 7">CECT 8840</strain>
    </source>
</reference>